<feature type="domain" description="FAD dependent oxidoreductase" evidence="6">
    <location>
        <begin position="6"/>
        <end position="356"/>
    </location>
</feature>
<evidence type="ECO:0000256" key="5">
    <source>
        <dbReference type="ARBA" id="ARBA00037941"/>
    </source>
</evidence>
<protein>
    <recommendedName>
        <fullName evidence="6">FAD dependent oxidoreductase domain-containing protein</fullName>
    </recommendedName>
</protein>
<evidence type="ECO:0000313" key="7">
    <source>
        <dbReference type="EMBL" id="SVB90853.1"/>
    </source>
</evidence>
<comment type="cofactor">
    <cofactor evidence="1">
        <name>FAD</name>
        <dbReference type="ChEBI" id="CHEBI:57692"/>
    </cofactor>
</comment>
<dbReference type="PANTHER" id="PTHR43104">
    <property type="entry name" value="L-2-HYDROXYGLUTARATE DEHYDROGENASE, MITOCHONDRIAL"/>
    <property type="match status" value="1"/>
</dbReference>
<dbReference type="EMBL" id="UINC01063328">
    <property type="protein sequence ID" value="SVB90853.1"/>
    <property type="molecule type" value="Genomic_DNA"/>
</dbReference>
<dbReference type="Gene3D" id="3.30.9.10">
    <property type="entry name" value="D-Amino Acid Oxidase, subunit A, domain 2"/>
    <property type="match status" value="1"/>
</dbReference>
<sequence length="383" mass="41405">MPKKFDVAVIGAGIVGLATARTLLRAGVRRLVVLEAEERIAGHQTGHNSGMIHSGLYYRPGSLKARDCIAGREAMYGYCEEAGVPHRRCGKIIVATREDELPGLEKLRRRGTANGLDRLRILGPDELRDLEPEVVGIAGMHIQEAGIVDFGAVAAAFAGDISELGGEIRLGARVVETPLRGGTQSVVTSSGSLDATVLINCAGLQSDRIARLCSVEPGVLIVPFRGEYYDLVPSARPLVRNPIYPVPDPAFPFLGVHLTPTVHGTVEAGPNAVLAFKREGYRRSDVSFRDLAGVLAYSGFRRLVARHWRYGWGETMRSFSKKRFVQALQRLVPRLTSEDLVAGKTGVRAQAVDPTGKLLDDFHILHGERSVHVLNAPSPAATS</sequence>
<dbReference type="Pfam" id="PF01266">
    <property type="entry name" value="DAO"/>
    <property type="match status" value="1"/>
</dbReference>
<dbReference type="InterPro" id="IPR006076">
    <property type="entry name" value="FAD-dep_OxRdtase"/>
</dbReference>
<evidence type="ECO:0000259" key="6">
    <source>
        <dbReference type="Pfam" id="PF01266"/>
    </source>
</evidence>
<evidence type="ECO:0000256" key="3">
    <source>
        <dbReference type="ARBA" id="ARBA00022827"/>
    </source>
</evidence>
<dbReference type="Gene3D" id="3.50.50.60">
    <property type="entry name" value="FAD/NAD(P)-binding domain"/>
    <property type="match status" value="1"/>
</dbReference>
<dbReference type="PANTHER" id="PTHR43104:SF2">
    <property type="entry name" value="L-2-HYDROXYGLUTARATE DEHYDROGENASE, MITOCHONDRIAL"/>
    <property type="match status" value="1"/>
</dbReference>
<keyword evidence="3" id="KW-0274">FAD</keyword>
<dbReference type="AlphaFoldDB" id="A0A382HW51"/>
<organism evidence="7">
    <name type="scientific">marine metagenome</name>
    <dbReference type="NCBI Taxonomy" id="408172"/>
    <lineage>
        <taxon>unclassified sequences</taxon>
        <taxon>metagenomes</taxon>
        <taxon>ecological metagenomes</taxon>
    </lineage>
</organism>
<reference evidence="7" key="1">
    <citation type="submission" date="2018-05" db="EMBL/GenBank/DDBJ databases">
        <authorList>
            <person name="Lanie J.A."/>
            <person name="Ng W.-L."/>
            <person name="Kazmierczak K.M."/>
            <person name="Andrzejewski T.M."/>
            <person name="Davidsen T.M."/>
            <person name="Wayne K.J."/>
            <person name="Tettelin H."/>
            <person name="Glass J.I."/>
            <person name="Rusch D."/>
            <person name="Podicherti R."/>
            <person name="Tsui H.-C.T."/>
            <person name="Winkler M.E."/>
        </authorList>
    </citation>
    <scope>NUCLEOTIDE SEQUENCE</scope>
</reference>
<evidence type="ECO:0000256" key="4">
    <source>
        <dbReference type="ARBA" id="ARBA00023002"/>
    </source>
</evidence>
<keyword evidence="4" id="KW-0560">Oxidoreductase</keyword>
<accession>A0A382HW51</accession>
<dbReference type="GO" id="GO:0005737">
    <property type="term" value="C:cytoplasm"/>
    <property type="evidence" value="ECO:0007669"/>
    <property type="project" value="TreeGrafter"/>
</dbReference>
<keyword evidence="2" id="KW-0285">Flavoprotein</keyword>
<evidence type="ECO:0000256" key="2">
    <source>
        <dbReference type="ARBA" id="ARBA00022630"/>
    </source>
</evidence>
<comment type="similarity">
    <text evidence="5">Belongs to the L2HGDH family.</text>
</comment>
<evidence type="ECO:0000256" key="1">
    <source>
        <dbReference type="ARBA" id="ARBA00001974"/>
    </source>
</evidence>
<feature type="non-terminal residue" evidence="7">
    <location>
        <position position="383"/>
    </location>
</feature>
<proteinExistence type="inferred from homology"/>
<gene>
    <name evidence="7" type="ORF">METZ01_LOCUS243707</name>
</gene>
<dbReference type="GO" id="GO:0047545">
    <property type="term" value="F:(S)-2-hydroxyglutarate dehydrogenase activity"/>
    <property type="evidence" value="ECO:0007669"/>
    <property type="project" value="TreeGrafter"/>
</dbReference>
<dbReference type="SUPFAM" id="SSF51905">
    <property type="entry name" value="FAD/NAD(P)-binding domain"/>
    <property type="match status" value="1"/>
</dbReference>
<name>A0A382HW51_9ZZZZ</name>
<dbReference type="InterPro" id="IPR036188">
    <property type="entry name" value="FAD/NAD-bd_sf"/>
</dbReference>
<dbReference type="NCBIfam" id="NF008726">
    <property type="entry name" value="PRK11728.1"/>
    <property type="match status" value="1"/>
</dbReference>